<proteinExistence type="predicted"/>
<dbReference type="STRING" id="1603606.DSOUD_0622"/>
<dbReference type="Proteomes" id="UP000057158">
    <property type="component" value="Chromosome"/>
</dbReference>
<organism evidence="3 4">
    <name type="scientific">Desulfuromonas soudanensis</name>
    <dbReference type="NCBI Taxonomy" id="1603606"/>
    <lineage>
        <taxon>Bacteria</taxon>
        <taxon>Pseudomonadati</taxon>
        <taxon>Thermodesulfobacteriota</taxon>
        <taxon>Desulfuromonadia</taxon>
        <taxon>Desulfuromonadales</taxon>
        <taxon>Desulfuromonadaceae</taxon>
        <taxon>Desulfuromonas</taxon>
    </lineage>
</organism>
<dbReference type="PATRIC" id="fig|1603606.3.peg.679"/>
<feature type="signal peptide" evidence="2">
    <location>
        <begin position="1"/>
        <end position="23"/>
    </location>
</feature>
<evidence type="ECO:0000256" key="2">
    <source>
        <dbReference type="SAM" id="SignalP"/>
    </source>
</evidence>
<keyword evidence="2" id="KW-0732">Signal</keyword>
<dbReference type="EMBL" id="CP010802">
    <property type="protein sequence ID" value="ALC15410.1"/>
    <property type="molecule type" value="Genomic_DNA"/>
</dbReference>
<gene>
    <name evidence="3" type="ORF">DSOUD_0622</name>
</gene>
<evidence type="ECO:0008006" key="5">
    <source>
        <dbReference type="Google" id="ProtNLM"/>
    </source>
</evidence>
<feature type="chain" id="PRO_5005792106" description="Cobalt/nickel transport protein" evidence="2">
    <location>
        <begin position="24"/>
        <end position="96"/>
    </location>
</feature>
<keyword evidence="4" id="KW-1185">Reference proteome</keyword>
<evidence type="ECO:0000313" key="4">
    <source>
        <dbReference type="Proteomes" id="UP000057158"/>
    </source>
</evidence>
<dbReference type="KEGG" id="des:DSOUD_0622"/>
<evidence type="ECO:0000313" key="3">
    <source>
        <dbReference type="EMBL" id="ALC15410.1"/>
    </source>
</evidence>
<reference evidence="3 4" key="1">
    <citation type="submission" date="2015-07" db="EMBL/GenBank/DDBJ databases">
        <title>Isolation and Genomic Characterization of a Novel Halophilic Metal-Reducing Deltaproteobacterium from the Deep Subsurface.</title>
        <authorList>
            <person name="Badalamenti J.P."/>
            <person name="Summers Z.M."/>
            <person name="Gralnick J.A."/>
            <person name="Bond D.R."/>
        </authorList>
    </citation>
    <scope>NUCLEOTIDE SEQUENCE [LARGE SCALE GENOMIC DNA]</scope>
    <source>
        <strain evidence="3 4">WTL</strain>
    </source>
</reference>
<sequence length="96" mass="10705">MTFLKRGLLASVFLLLLFSPVLAEEEAPKWPGVDETVVGKYAKELGREARDPYINTDQGDLLLFLFALAGTAGGFIIGYYWHKVFVAGKKDLEPRD</sequence>
<dbReference type="RefSeq" id="WP_053549623.1">
    <property type="nucleotide sequence ID" value="NZ_CP010802.1"/>
</dbReference>
<feature type="transmembrane region" description="Helical" evidence="1">
    <location>
        <begin position="61"/>
        <end position="81"/>
    </location>
</feature>
<keyword evidence="1" id="KW-1133">Transmembrane helix</keyword>
<evidence type="ECO:0000256" key="1">
    <source>
        <dbReference type="SAM" id="Phobius"/>
    </source>
</evidence>
<keyword evidence="1" id="KW-0472">Membrane</keyword>
<name>A0A0M4D4C2_9BACT</name>
<keyword evidence="1" id="KW-0812">Transmembrane</keyword>
<protein>
    <recommendedName>
        <fullName evidence="5">Cobalt/nickel transport protein</fullName>
    </recommendedName>
</protein>
<accession>A0A0M4D4C2</accession>
<dbReference type="AlphaFoldDB" id="A0A0M4D4C2"/>